<dbReference type="InterPro" id="IPR015421">
    <property type="entry name" value="PyrdxlP-dep_Trfase_major"/>
</dbReference>
<comment type="similarity">
    <text evidence="4">Belongs to the DegT/DnrJ/EryC1 family.</text>
</comment>
<dbReference type="InterPro" id="IPR015424">
    <property type="entry name" value="PyrdxlP-dep_Trfase"/>
</dbReference>
<evidence type="ECO:0000313" key="7">
    <source>
        <dbReference type="Proteomes" id="UP000254134"/>
    </source>
</evidence>
<dbReference type="PANTHER" id="PTHR30244:SF34">
    <property type="entry name" value="DTDP-4-AMINO-4,6-DIDEOXYGALACTOSE TRANSAMINASE"/>
    <property type="match status" value="1"/>
</dbReference>
<feature type="modified residue" description="N6-(pyridoxal phosphate)lysine" evidence="3">
    <location>
        <position position="196"/>
    </location>
</feature>
<dbReference type="Gene3D" id="3.40.640.10">
    <property type="entry name" value="Type I PLP-dependent aspartate aminotransferase-like (Major domain)"/>
    <property type="match status" value="1"/>
</dbReference>
<evidence type="ECO:0000256" key="4">
    <source>
        <dbReference type="RuleBase" id="RU004508"/>
    </source>
</evidence>
<dbReference type="Proteomes" id="UP000254134">
    <property type="component" value="Unassembled WGS sequence"/>
</dbReference>
<name>A0A7M2YXJ2_9ACTN</name>
<dbReference type="SUPFAM" id="SSF53383">
    <property type="entry name" value="PLP-dependent transferases"/>
    <property type="match status" value="1"/>
</dbReference>
<organism evidence="6 7">
    <name type="scientific">Gaiella occulta</name>
    <dbReference type="NCBI Taxonomy" id="1002870"/>
    <lineage>
        <taxon>Bacteria</taxon>
        <taxon>Bacillati</taxon>
        <taxon>Actinomycetota</taxon>
        <taxon>Thermoleophilia</taxon>
        <taxon>Gaiellales</taxon>
        <taxon>Gaiellaceae</taxon>
        <taxon>Gaiella</taxon>
    </lineage>
</organism>
<dbReference type="GO" id="GO:0008483">
    <property type="term" value="F:transaminase activity"/>
    <property type="evidence" value="ECO:0007669"/>
    <property type="project" value="TreeGrafter"/>
</dbReference>
<proteinExistence type="inferred from homology"/>
<keyword evidence="3 4" id="KW-0663">Pyridoxal phosphate</keyword>
<evidence type="ECO:0000256" key="3">
    <source>
        <dbReference type="PIRSR" id="PIRSR000390-2"/>
    </source>
</evidence>
<keyword evidence="7" id="KW-1185">Reference proteome</keyword>
<dbReference type="Pfam" id="PF01041">
    <property type="entry name" value="DegT_DnrJ_EryC1"/>
    <property type="match status" value="1"/>
</dbReference>
<feature type="region of interest" description="Disordered" evidence="5">
    <location>
        <begin position="399"/>
        <end position="427"/>
    </location>
</feature>
<dbReference type="OrthoDB" id="5342089at2"/>
<reference evidence="7" key="2">
    <citation type="journal article" date="2019" name="MicrobiologyOpen">
        <title>High-quality draft genome sequence of Gaiella occulta isolated from a 150 meter deep mineral water borehole and comparison with the genome sequences of other deep-branching lineages of the phylum Actinobacteria.</title>
        <authorList>
            <person name="Severino R."/>
            <person name="Froufe H.J.C."/>
            <person name="Barroso C."/>
            <person name="Albuquerque L."/>
            <person name="Lobo-da-Cunha A."/>
            <person name="da Costa M.S."/>
            <person name="Egas C."/>
        </authorList>
    </citation>
    <scope>NUCLEOTIDE SEQUENCE [LARGE SCALE GENOMIC DNA]</scope>
    <source>
        <strain evidence="7">F2-233</strain>
    </source>
</reference>
<dbReference type="EMBL" id="QQZY01000003">
    <property type="protein sequence ID" value="RDI74853.1"/>
    <property type="molecule type" value="Genomic_DNA"/>
</dbReference>
<dbReference type="InterPro" id="IPR015422">
    <property type="entry name" value="PyrdxlP-dep_Trfase_small"/>
</dbReference>
<dbReference type="Gene3D" id="3.90.1150.10">
    <property type="entry name" value="Aspartate Aminotransferase, domain 1"/>
    <property type="match status" value="1"/>
</dbReference>
<accession>A0A7M2YXJ2</accession>
<comment type="cofactor">
    <cofactor evidence="1">
        <name>pyridoxal 5'-phosphate</name>
        <dbReference type="ChEBI" id="CHEBI:597326"/>
    </cofactor>
</comment>
<evidence type="ECO:0000313" key="6">
    <source>
        <dbReference type="EMBL" id="RDI74853.1"/>
    </source>
</evidence>
<dbReference type="PIRSF" id="PIRSF000390">
    <property type="entry name" value="PLP_StrS"/>
    <property type="match status" value="1"/>
</dbReference>
<evidence type="ECO:0000256" key="2">
    <source>
        <dbReference type="PIRSR" id="PIRSR000390-1"/>
    </source>
</evidence>
<protein>
    <submittedName>
        <fullName evidence="6">Putative pyridoxal phosphate-dependent enzyme</fullName>
    </submittedName>
</protein>
<sequence length="427" mass="46867">MSKYEPHADATPRRSEYLVFGQPEILDEDIDEVVSVLRSRWIGAGPRASRFEEQFRLYTGAAHAVAVSSCTAALHLALLGARIAPGDEVIVPAMTFAATANVVVHAGGVPVIADVDRDTMCLSPTDIERRITPRTRAVIAVHFAGRPFDIDAIFAVADAHGLTVIEDCAHAIETTVGGRHAGTFGAFSAFSFYVTKNVVTAEGGMLLTHDPDAAARARRLALHGLSADAWKRFSDDGFKHYEVEEPGFKYNMTDIQAALGLHQLARVERSLERRNEIWARYDDAFVDLPAATPAPVRPGTRHARHLYTLLLDLDHLDIGRDRVQRELHELGIGTGIHYRALHLHPYYRDRLPDDGASLANATWISERTISLPLGPSLTDDDVDDVIAAVTWVLRRHERARRAGHTTSRQMKPSPGAANPPRAGARST</sequence>
<dbReference type="PANTHER" id="PTHR30244">
    <property type="entry name" value="TRANSAMINASE"/>
    <property type="match status" value="1"/>
</dbReference>
<gene>
    <name evidence="6" type="ORF">Gocc_1742</name>
</gene>
<feature type="active site" description="Proton acceptor" evidence="2">
    <location>
        <position position="196"/>
    </location>
</feature>
<dbReference type="AlphaFoldDB" id="A0A7M2YXJ2"/>
<dbReference type="GO" id="GO:0000271">
    <property type="term" value="P:polysaccharide biosynthetic process"/>
    <property type="evidence" value="ECO:0007669"/>
    <property type="project" value="TreeGrafter"/>
</dbReference>
<reference evidence="6 7" key="1">
    <citation type="submission" date="2018-07" db="EMBL/GenBank/DDBJ databases">
        <title>High-quality-draft genome sequence of Gaiella occulta.</title>
        <authorList>
            <person name="Severino R."/>
            <person name="Froufe H.J.C."/>
            <person name="Rainey F.A."/>
            <person name="Barroso C."/>
            <person name="Albuquerque L."/>
            <person name="Lobo-Da-Cunha A."/>
            <person name="Da Costa M.S."/>
            <person name="Egas C."/>
        </authorList>
    </citation>
    <scope>NUCLEOTIDE SEQUENCE [LARGE SCALE GENOMIC DNA]</scope>
    <source>
        <strain evidence="6 7">F2-233</strain>
    </source>
</reference>
<feature type="compositionally biased region" description="Low complexity" evidence="5">
    <location>
        <begin position="412"/>
        <end position="427"/>
    </location>
</feature>
<evidence type="ECO:0000256" key="1">
    <source>
        <dbReference type="ARBA" id="ARBA00001933"/>
    </source>
</evidence>
<dbReference type="InterPro" id="IPR000653">
    <property type="entry name" value="DegT/StrS_aminotransferase"/>
</dbReference>
<evidence type="ECO:0000256" key="5">
    <source>
        <dbReference type="SAM" id="MobiDB-lite"/>
    </source>
</evidence>
<dbReference type="CDD" id="cd00616">
    <property type="entry name" value="AHBA_syn"/>
    <property type="match status" value="1"/>
</dbReference>
<dbReference type="RefSeq" id="WP_114796134.1">
    <property type="nucleotide sequence ID" value="NZ_QQZY01000003.1"/>
</dbReference>
<comment type="caution">
    <text evidence="6">The sequence shown here is derived from an EMBL/GenBank/DDBJ whole genome shotgun (WGS) entry which is preliminary data.</text>
</comment>
<dbReference type="GO" id="GO:0030170">
    <property type="term" value="F:pyridoxal phosphate binding"/>
    <property type="evidence" value="ECO:0007669"/>
    <property type="project" value="TreeGrafter"/>
</dbReference>